<name>A0ABW5RCL5_9BACL</name>
<reference evidence="3" key="1">
    <citation type="journal article" date="2019" name="Int. J. Syst. Evol. Microbiol.">
        <title>The Global Catalogue of Microorganisms (GCM) 10K type strain sequencing project: providing services to taxonomists for standard genome sequencing and annotation.</title>
        <authorList>
            <consortium name="The Broad Institute Genomics Platform"/>
            <consortium name="The Broad Institute Genome Sequencing Center for Infectious Disease"/>
            <person name="Wu L."/>
            <person name="Ma J."/>
        </authorList>
    </citation>
    <scope>NUCLEOTIDE SEQUENCE [LARGE SCALE GENOMIC DNA]</scope>
    <source>
        <strain evidence="3">KCTC 33676</strain>
    </source>
</reference>
<evidence type="ECO:0000313" key="2">
    <source>
        <dbReference type="EMBL" id="MFD2672796.1"/>
    </source>
</evidence>
<dbReference type="EMBL" id="JBHUMM010000043">
    <property type="protein sequence ID" value="MFD2672796.1"/>
    <property type="molecule type" value="Genomic_DNA"/>
</dbReference>
<proteinExistence type="predicted"/>
<protein>
    <submittedName>
        <fullName evidence="2">Uncharacterized protein</fullName>
    </submittedName>
</protein>
<organism evidence="2 3">
    <name type="scientific">Marinicrinis sediminis</name>
    <dbReference type="NCBI Taxonomy" id="1652465"/>
    <lineage>
        <taxon>Bacteria</taxon>
        <taxon>Bacillati</taxon>
        <taxon>Bacillota</taxon>
        <taxon>Bacilli</taxon>
        <taxon>Bacillales</taxon>
        <taxon>Paenibacillaceae</taxon>
    </lineage>
</organism>
<keyword evidence="3" id="KW-1185">Reference proteome</keyword>
<gene>
    <name evidence="2" type="ORF">ACFSUC_14605</name>
</gene>
<evidence type="ECO:0000313" key="3">
    <source>
        <dbReference type="Proteomes" id="UP001597497"/>
    </source>
</evidence>
<sequence length="209" mass="24835">MIKWKLYEDYENQKHRFDDFKEKYIKNEASASKRVTDLTSQLESLIKQELSGCEDLSTDKKKLRKQIEEAEKEYEAATKERQHAFNYVCEQESIDKISIRDLVLDFRDNYRHKVREEELSPVIERMLRGKEEFYNAIVDYQELRAKYSEIESEIKNLCYKDNDNYPGAHISLGELFSLSDLPIVTDREVYNLQKNGEWPKGTSRVIAEK</sequence>
<keyword evidence="1" id="KW-0175">Coiled coil</keyword>
<dbReference type="RefSeq" id="WP_379930358.1">
    <property type="nucleotide sequence ID" value="NZ_JBHUMM010000043.1"/>
</dbReference>
<feature type="coiled-coil region" evidence="1">
    <location>
        <begin position="53"/>
        <end position="87"/>
    </location>
</feature>
<accession>A0ABW5RCL5</accession>
<comment type="caution">
    <text evidence="2">The sequence shown here is derived from an EMBL/GenBank/DDBJ whole genome shotgun (WGS) entry which is preliminary data.</text>
</comment>
<dbReference type="Proteomes" id="UP001597497">
    <property type="component" value="Unassembled WGS sequence"/>
</dbReference>
<evidence type="ECO:0000256" key="1">
    <source>
        <dbReference type="SAM" id="Coils"/>
    </source>
</evidence>